<dbReference type="EMBL" id="JACICD010000001">
    <property type="protein sequence ID" value="MBB3769795.1"/>
    <property type="molecule type" value="Genomic_DNA"/>
</dbReference>
<feature type="chain" id="PRO_5032378154" description="Oxidoreductase molybdopterin-binding domain-containing protein" evidence="1">
    <location>
        <begin position="24"/>
        <end position="171"/>
    </location>
</feature>
<evidence type="ECO:0008006" key="4">
    <source>
        <dbReference type="Google" id="ProtNLM"/>
    </source>
</evidence>
<sequence length="171" mass="18099">MALSLLRIALFVAAALLSGDAFARDPVVLAAPGATRDLRLDTLRALEPQTRDVAFRTSKGEETGRYTGARLWDILTTNGLIDPAAHGALLRTLVIVTAGDGYTLVLSAGELAPDLGNTPVLLAYARDGVPIEPARSPRLIVPGDARGARNVLDVARIDVRLLDAPTKEKTP</sequence>
<dbReference type="Gene3D" id="3.90.420.10">
    <property type="entry name" value="Oxidoreductase, molybdopterin-binding domain"/>
    <property type="match status" value="1"/>
</dbReference>
<name>A0A839Z709_9HYPH</name>
<keyword evidence="1" id="KW-0732">Signal</keyword>
<feature type="signal peptide" evidence="1">
    <location>
        <begin position="1"/>
        <end position="23"/>
    </location>
</feature>
<gene>
    <name evidence="2" type="ORF">FHS55_000381</name>
</gene>
<organism evidence="2 3">
    <name type="scientific">Ancylobacter tetraedralis</name>
    <dbReference type="NCBI Taxonomy" id="217068"/>
    <lineage>
        <taxon>Bacteria</taxon>
        <taxon>Pseudomonadati</taxon>
        <taxon>Pseudomonadota</taxon>
        <taxon>Alphaproteobacteria</taxon>
        <taxon>Hyphomicrobiales</taxon>
        <taxon>Xanthobacteraceae</taxon>
        <taxon>Ancylobacter</taxon>
    </lineage>
</organism>
<dbReference type="InterPro" id="IPR036374">
    <property type="entry name" value="OxRdtase_Mopterin-bd_sf"/>
</dbReference>
<protein>
    <recommendedName>
        <fullName evidence="4">Oxidoreductase molybdopterin-binding domain-containing protein</fullName>
    </recommendedName>
</protein>
<keyword evidence="3" id="KW-1185">Reference proteome</keyword>
<reference evidence="2 3" key="1">
    <citation type="submission" date="2020-08" db="EMBL/GenBank/DDBJ databases">
        <title>Genomic Encyclopedia of Type Strains, Phase IV (KMG-IV): sequencing the most valuable type-strain genomes for metagenomic binning, comparative biology and taxonomic classification.</title>
        <authorList>
            <person name="Goeker M."/>
        </authorList>
    </citation>
    <scope>NUCLEOTIDE SEQUENCE [LARGE SCALE GENOMIC DNA]</scope>
    <source>
        <strain evidence="2 3">DSM 5895</strain>
    </source>
</reference>
<dbReference type="SUPFAM" id="SSF56524">
    <property type="entry name" value="Oxidoreductase molybdopterin-binding domain"/>
    <property type="match status" value="1"/>
</dbReference>
<dbReference type="AlphaFoldDB" id="A0A839Z709"/>
<evidence type="ECO:0000313" key="2">
    <source>
        <dbReference type="EMBL" id="MBB3769795.1"/>
    </source>
</evidence>
<evidence type="ECO:0000256" key="1">
    <source>
        <dbReference type="SAM" id="SignalP"/>
    </source>
</evidence>
<accession>A0A839Z709</accession>
<dbReference type="RefSeq" id="WP_183187983.1">
    <property type="nucleotide sequence ID" value="NZ_JACICD010000001.1"/>
</dbReference>
<comment type="caution">
    <text evidence="2">The sequence shown here is derived from an EMBL/GenBank/DDBJ whole genome shotgun (WGS) entry which is preliminary data.</text>
</comment>
<proteinExistence type="predicted"/>
<evidence type="ECO:0000313" key="3">
    <source>
        <dbReference type="Proteomes" id="UP000533469"/>
    </source>
</evidence>
<dbReference type="Proteomes" id="UP000533469">
    <property type="component" value="Unassembled WGS sequence"/>
</dbReference>